<dbReference type="GO" id="GO:0030151">
    <property type="term" value="F:molybdenum ion binding"/>
    <property type="evidence" value="ECO:0007669"/>
    <property type="project" value="TreeGrafter"/>
</dbReference>
<dbReference type="Gene3D" id="3.40.228.10">
    <property type="entry name" value="Dimethylsulfoxide Reductase, domain 2"/>
    <property type="match status" value="1"/>
</dbReference>
<dbReference type="InterPro" id="IPR041460">
    <property type="entry name" value="Molybdopterin_N"/>
</dbReference>
<dbReference type="PROSITE" id="PS00490">
    <property type="entry name" value="MOLYBDOPTERIN_PROK_2"/>
    <property type="match status" value="1"/>
</dbReference>
<dbReference type="SUPFAM" id="SSF53706">
    <property type="entry name" value="Formate dehydrogenase/DMSO reductase, domains 1-3"/>
    <property type="match status" value="1"/>
</dbReference>
<dbReference type="SUPFAM" id="SSF50692">
    <property type="entry name" value="ADC-like"/>
    <property type="match status" value="1"/>
</dbReference>
<keyword evidence="3" id="KW-0500">Molybdenum</keyword>
<evidence type="ECO:0000313" key="11">
    <source>
        <dbReference type="EMBL" id="MBE3607334.1"/>
    </source>
</evidence>
<evidence type="ECO:0000259" key="7">
    <source>
        <dbReference type="Pfam" id="PF00384"/>
    </source>
</evidence>
<gene>
    <name evidence="10" type="ORF">CCAL12919_01815</name>
    <name evidence="11" type="ORF">CCAL9337_01095</name>
</gene>
<dbReference type="AlphaFoldDB" id="A0AAW3ZUY5"/>
<dbReference type="InterPro" id="IPR041954">
    <property type="entry name" value="CT_DMSOR/BSOR/TMAOR"/>
</dbReference>
<protein>
    <submittedName>
        <fullName evidence="11">Molybdopterin-dependent oxidoreductase</fullName>
    </submittedName>
</protein>
<keyword evidence="6" id="KW-0560">Oxidoreductase</keyword>
<comment type="caution">
    <text evidence="11">The sequence shown here is derived from an EMBL/GenBank/DDBJ whole genome shotgun (WGS) entry which is preliminary data.</text>
</comment>
<evidence type="ECO:0000256" key="2">
    <source>
        <dbReference type="ARBA" id="ARBA00010312"/>
    </source>
</evidence>
<dbReference type="GO" id="GO:0043546">
    <property type="term" value="F:molybdopterin cofactor binding"/>
    <property type="evidence" value="ECO:0007669"/>
    <property type="project" value="InterPro"/>
</dbReference>
<dbReference type="GO" id="GO:0030288">
    <property type="term" value="C:outer membrane-bounded periplasmic space"/>
    <property type="evidence" value="ECO:0007669"/>
    <property type="project" value="TreeGrafter"/>
</dbReference>
<evidence type="ECO:0000256" key="1">
    <source>
        <dbReference type="ARBA" id="ARBA00001942"/>
    </source>
</evidence>
<dbReference type="Gene3D" id="3.90.55.10">
    <property type="entry name" value="Dimethylsulfoxide Reductase, domain 3"/>
    <property type="match status" value="1"/>
</dbReference>
<dbReference type="GO" id="GO:0016491">
    <property type="term" value="F:oxidoreductase activity"/>
    <property type="evidence" value="ECO:0007669"/>
    <property type="project" value="UniProtKB-KW"/>
</dbReference>
<dbReference type="CDD" id="cd02793">
    <property type="entry name" value="MopB_CT_DMSOR-BSOR-TMAOR"/>
    <property type="match status" value="1"/>
</dbReference>
<comment type="cofactor">
    <cofactor evidence="1">
        <name>Mo-bis(molybdopterin guanine dinucleotide)</name>
        <dbReference type="ChEBI" id="CHEBI:60539"/>
    </cofactor>
</comment>
<evidence type="ECO:0000256" key="3">
    <source>
        <dbReference type="ARBA" id="ARBA00022505"/>
    </source>
</evidence>
<evidence type="ECO:0000313" key="13">
    <source>
        <dbReference type="Proteomes" id="UP001318760"/>
    </source>
</evidence>
<keyword evidence="4" id="KW-0479">Metal-binding</keyword>
<dbReference type="InterPro" id="IPR009010">
    <property type="entry name" value="Asp_de-COase-like_dom_sf"/>
</dbReference>
<dbReference type="EMBL" id="JADBHS010000002">
    <property type="protein sequence ID" value="MBE2985875.1"/>
    <property type="molecule type" value="Genomic_DNA"/>
</dbReference>
<dbReference type="InterPro" id="IPR006656">
    <property type="entry name" value="Mopterin_OxRdtase"/>
</dbReference>
<dbReference type="Gene3D" id="2.40.40.20">
    <property type="match status" value="1"/>
</dbReference>
<feature type="domain" description="Molybdopterin dinucleotide-binding" evidence="8">
    <location>
        <begin position="674"/>
        <end position="793"/>
    </location>
</feature>
<reference evidence="11 12" key="1">
    <citation type="submission" date="2015-08" db="EMBL/GenBank/DDBJ databases">
        <title>Comparative genomics of the Campylobacter concisus group.</title>
        <authorList>
            <person name="Yee E."/>
            <person name="Chapman M.H."/>
            <person name="Huynh S."/>
            <person name="Bono J.L."/>
            <person name="On S.L."/>
            <person name="St Leger J."/>
            <person name="Foster G."/>
            <person name="Parker C.T."/>
            <person name="Miller W.G."/>
        </authorList>
    </citation>
    <scope>NUCLEOTIDE SEQUENCE [LARGE SCALE GENOMIC DNA]</scope>
    <source>
        <strain evidence="11 12">RM9337</strain>
    </source>
</reference>
<dbReference type="Proteomes" id="UP000650616">
    <property type="component" value="Unassembled WGS sequence"/>
</dbReference>
<evidence type="ECO:0000259" key="9">
    <source>
        <dbReference type="Pfam" id="PF18364"/>
    </source>
</evidence>
<dbReference type="FunFam" id="2.40.40.20:FF:000009">
    <property type="entry name" value="Biotin sulfoxide reductase 2"/>
    <property type="match status" value="1"/>
</dbReference>
<proteinExistence type="inferred from homology"/>
<dbReference type="Pfam" id="PF00384">
    <property type="entry name" value="Molybdopterin"/>
    <property type="match status" value="1"/>
</dbReference>
<reference evidence="10 13" key="2">
    <citation type="submission" date="2020-10" db="EMBL/GenBank/DDBJ databases">
        <title>Campylobacter californiensis sp. nov. isolated from cattle and feral swine in California.</title>
        <authorList>
            <person name="Miller W.G."/>
        </authorList>
    </citation>
    <scope>NUCLEOTIDE SEQUENCE [LARGE SCALE GENOMIC DNA]</scope>
    <source>
        <strain evidence="10 13">RM12919</strain>
    </source>
</reference>
<comment type="similarity">
    <text evidence="2">Belongs to the prokaryotic molybdopterin-containing oxidoreductase family.</text>
</comment>
<evidence type="ECO:0000256" key="6">
    <source>
        <dbReference type="ARBA" id="ARBA00023002"/>
    </source>
</evidence>
<keyword evidence="12" id="KW-1185">Reference proteome</keyword>
<dbReference type="Gene3D" id="3.40.50.740">
    <property type="match status" value="1"/>
</dbReference>
<evidence type="ECO:0000313" key="10">
    <source>
        <dbReference type="EMBL" id="MBE2985875.1"/>
    </source>
</evidence>
<evidence type="ECO:0000313" key="12">
    <source>
        <dbReference type="Proteomes" id="UP000650616"/>
    </source>
</evidence>
<dbReference type="InterPro" id="IPR050612">
    <property type="entry name" value="Prok_Mopterin_Oxidored"/>
</dbReference>
<dbReference type="EMBL" id="LIWG01000001">
    <property type="protein sequence ID" value="MBE3607334.1"/>
    <property type="molecule type" value="Genomic_DNA"/>
</dbReference>
<feature type="domain" description="Molybdopterin oxidoreductase N-terminal" evidence="9">
    <location>
        <begin position="34"/>
        <end position="74"/>
    </location>
</feature>
<dbReference type="PROSITE" id="PS00932">
    <property type="entry name" value="MOLYBDOPTERIN_PROK_3"/>
    <property type="match status" value="1"/>
</dbReference>
<sequence length="816" mass="91004">MQRRNFLKGMALGVTAAPMLSSAKILSNSKKVTTATHWGPLEATIEDGKLTEVEPLSFDSNPPLMNKAVRSRTYDETRVLYPYVREGFLKDRHKSDTTMRGKDKFVRVSWEKVNQIIYEEIARCQRDFGPESIYAGSYGWFGIGNLNNPQTLLKRMLNLTGGFVDSKGTYSTGAISVVTPIVMGTNHYFRHTSLDNIAKHTQTLVLIGCDLVRTTQINWDVPAHKSYDGFVKIKNSVKEGKLKVISINPLRTDSDKFFDAKNIKIIPNTDVALMVAMCYHLYETGLYDKNFIERYTVGFDKFKDYFTGKSDGVKKDPAWASKITGISEKEIKELTQTMAKTTTMIMPGWSLQRQDHGEMGNWAVFTLTAMLGQIGKNGGGCGASYHGDGNVGSTERVGVSIPGITVGKPMTYNAGTGNDTSSFEQSFSNKAIPVAKISDMLLNPGKSIDYNGTKVEFADIKLIYWAGGNPMHHHQDRNKMIKAWQKPEVIINQDPYWTASSRMADIVLPACTEIERDDISVVGSESKTGLIALKKGIEPVGESKADYDIFTDIADKFGRKDLFTEGRDAKGWAKYFYEQAMEQAVAKGIELPKFEAFWEKGYYEFTKMEQGGDDYVAFKEFVEDPIENQLGTPSGRIEIFSKKVASYGYDDCEGYAKFYEPAEWLGNATKDFPYHLISPHPRHRLHSQLNNTILRKVYEVNEREPILINPENAKEKGIVDGDLVLVSSKRGKILCGAVVTDDVRKDVVCVAEGAWYDPQDPGEIGSMCVHGDVNVLTIDKGTSKLAQGNISHTALVNIEKFTGTAPKIKVFSKPKM</sequence>
<keyword evidence="5" id="KW-0574">Periplasm</keyword>
<name>A0AAW3ZUY5_9BACT</name>
<dbReference type="Pfam" id="PF18364">
    <property type="entry name" value="Molybdopterin_N"/>
    <property type="match status" value="1"/>
</dbReference>
<organism evidence="11 12">
    <name type="scientific">Campylobacter californiensis</name>
    <dbReference type="NCBI Taxonomy" id="1032243"/>
    <lineage>
        <taxon>Bacteria</taxon>
        <taxon>Pseudomonadati</taxon>
        <taxon>Campylobacterota</taxon>
        <taxon>Epsilonproteobacteria</taxon>
        <taxon>Campylobacterales</taxon>
        <taxon>Campylobacteraceae</taxon>
        <taxon>Campylobacter</taxon>
    </lineage>
</organism>
<evidence type="ECO:0000256" key="4">
    <source>
        <dbReference type="ARBA" id="ARBA00022723"/>
    </source>
</evidence>
<accession>A0AAW3ZUY5</accession>
<dbReference type="Proteomes" id="UP001318760">
    <property type="component" value="Unassembled WGS sequence"/>
</dbReference>
<dbReference type="PANTHER" id="PTHR43742:SF10">
    <property type="entry name" value="TRIMETHYLAMINE-N-OXIDE REDUCTASE 2"/>
    <property type="match status" value="1"/>
</dbReference>
<feature type="domain" description="Molybdopterin oxidoreductase" evidence="7">
    <location>
        <begin position="78"/>
        <end position="555"/>
    </location>
</feature>
<dbReference type="InterPro" id="IPR006657">
    <property type="entry name" value="MoPterin_dinucl-bd_dom"/>
</dbReference>
<dbReference type="RefSeq" id="WP_170015224.1">
    <property type="nucleotide sequence ID" value="NZ_CP012545.1"/>
</dbReference>
<dbReference type="InterPro" id="IPR006655">
    <property type="entry name" value="Mopterin_OxRdtase_prok_CS"/>
</dbReference>
<dbReference type="GO" id="GO:0009055">
    <property type="term" value="F:electron transfer activity"/>
    <property type="evidence" value="ECO:0007669"/>
    <property type="project" value="TreeGrafter"/>
</dbReference>
<dbReference type="PANTHER" id="PTHR43742">
    <property type="entry name" value="TRIMETHYLAMINE-N-OXIDE REDUCTASE"/>
    <property type="match status" value="1"/>
</dbReference>
<dbReference type="GO" id="GO:0009061">
    <property type="term" value="P:anaerobic respiration"/>
    <property type="evidence" value="ECO:0007669"/>
    <property type="project" value="TreeGrafter"/>
</dbReference>
<evidence type="ECO:0000256" key="5">
    <source>
        <dbReference type="ARBA" id="ARBA00022764"/>
    </source>
</evidence>
<dbReference type="Pfam" id="PF01568">
    <property type="entry name" value="Molydop_binding"/>
    <property type="match status" value="1"/>
</dbReference>
<evidence type="ECO:0000259" key="8">
    <source>
        <dbReference type="Pfam" id="PF01568"/>
    </source>
</evidence>